<sequence>MEREILVLMVLSPSEEVMKDIKGLKAEIATLIGDFDSRKSKAHITIRPEEPRSGRQFPNYLKDMERVLRQLPPIQLRTNGFEAFPNNGMIFVKFDLDDYIKRWFELLNEYLSVRSRIMPHITLAKGLLSDDFINAWSMLKGREYQREFVINHLLILERDVETSQFKPLKKIYFCNPDKELRPAADLFSAMPGLLPSASPTIFS</sequence>
<reference evidence="1" key="1">
    <citation type="submission" date="2020-10" db="EMBL/GenBank/DDBJ databases">
        <title>Mucilaginibacter mali sp. nov., isolated from rhizosphere soil of apple orchard.</title>
        <authorList>
            <person name="Lee J.-S."/>
            <person name="Kim H.S."/>
            <person name="Kim J.-S."/>
        </authorList>
    </citation>
    <scope>NUCLEOTIDE SEQUENCE</scope>
    <source>
        <strain evidence="1">KCTC 22746</strain>
    </source>
</reference>
<evidence type="ECO:0000313" key="2">
    <source>
        <dbReference type="Proteomes" id="UP000622475"/>
    </source>
</evidence>
<dbReference type="Proteomes" id="UP000622475">
    <property type="component" value="Unassembled WGS sequence"/>
</dbReference>
<dbReference type="Gene3D" id="3.90.1140.10">
    <property type="entry name" value="Cyclic phosphodiesterase"/>
    <property type="match status" value="1"/>
</dbReference>
<dbReference type="EMBL" id="JADFFL010000007">
    <property type="protein sequence ID" value="MBE9663657.1"/>
    <property type="molecule type" value="Genomic_DNA"/>
</dbReference>
<dbReference type="GO" id="GO:0016874">
    <property type="term" value="F:ligase activity"/>
    <property type="evidence" value="ECO:0007669"/>
    <property type="project" value="UniProtKB-KW"/>
</dbReference>
<protein>
    <submittedName>
        <fullName evidence="1">2'-5' RNA ligase family protein</fullName>
    </submittedName>
</protein>
<gene>
    <name evidence="1" type="ORF">IRJ16_17355</name>
</gene>
<proteinExistence type="predicted"/>
<keyword evidence="2" id="KW-1185">Reference proteome</keyword>
<dbReference type="AlphaFoldDB" id="A0A929KYS5"/>
<dbReference type="SUPFAM" id="SSF55144">
    <property type="entry name" value="LigT-like"/>
    <property type="match status" value="1"/>
</dbReference>
<accession>A0A929KYS5</accession>
<name>A0A929KYS5_9SPHI</name>
<evidence type="ECO:0000313" key="1">
    <source>
        <dbReference type="EMBL" id="MBE9663657.1"/>
    </source>
</evidence>
<keyword evidence="1" id="KW-0436">Ligase</keyword>
<comment type="caution">
    <text evidence="1">The sequence shown here is derived from an EMBL/GenBank/DDBJ whole genome shotgun (WGS) entry which is preliminary data.</text>
</comment>
<organism evidence="1 2">
    <name type="scientific">Mucilaginibacter myungsuensis</name>
    <dbReference type="NCBI Taxonomy" id="649104"/>
    <lineage>
        <taxon>Bacteria</taxon>
        <taxon>Pseudomonadati</taxon>
        <taxon>Bacteroidota</taxon>
        <taxon>Sphingobacteriia</taxon>
        <taxon>Sphingobacteriales</taxon>
        <taxon>Sphingobacteriaceae</taxon>
        <taxon>Mucilaginibacter</taxon>
    </lineage>
</organism>
<dbReference type="InterPro" id="IPR009097">
    <property type="entry name" value="Cyclic_Pdiesterase"/>
</dbReference>
<dbReference type="Pfam" id="PF13563">
    <property type="entry name" value="2_5_RNA_ligase2"/>
    <property type="match status" value="1"/>
</dbReference>
<dbReference type="RefSeq" id="WP_194112894.1">
    <property type="nucleotide sequence ID" value="NZ_JADFFL010000007.1"/>
</dbReference>